<dbReference type="InterPro" id="IPR013207">
    <property type="entry name" value="LGFP"/>
</dbReference>
<comment type="caution">
    <text evidence="1">The sequence shown here is derived from an EMBL/GenBank/DDBJ whole genome shotgun (WGS) entry which is preliminary data.</text>
</comment>
<evidence type="ECO:0000313" key="2">
    <source>
        <dbReference type="Proteomes" id="UP000580709"/>
    </source>
</evidence>
<dbReference type="EMBL" id="JACEOR010000319">
    <property type="protein sequence ID" value="MBA4505252.1"/>
    <property type="molecule type" value="Genomic_DNA"/>
</dbReference>
<reference evidence="1 2" key="1">
    <citation type="submission" date="2020-07" db="EMBL/GenBank/DDBJ databases">
        <authorList>
            <person name="Khare M."/>
        </authorList>
    </citation>
    <scope>NUCLEOTIDE SEQUENCE [LARGE SCALE GENOMIC DNA]</scope>
    <source>
        <strain evidence="1 2">P8776</strain>
    </source>
</reference>
<dbReference type="RefSeq" id="WP_181729841.1">
    <property type="nucleotide sequence ID" value="NZ_JACEOR010000319.1"/>
</dbReference>
<proteinExistence type="predicted"/>
<organism evidence="1 2">
    <name type="scientific">Corynebacterium sanguinis</name>
    <dbReference type="NCBI Taxonomy" id="2594913"/>
    <lineage>
        <taxon>Bacteria</taxon>
        <taxon>Bacillati</taxon>
        <taxon>Actinomycetota</taxon>
        <taxon>Actinomycetes</taxon>
        <taxon>Mycobacteriales</taxon>
        <taxon>Corynebacteriaceae</taxon>
        <taxon>Corynebacterium</taxon>
    </lineage>
</organism>
<sequence length="159" mass="17999">MQQHRDKWGDLGWENADLGYPTTDELKTPDGVGRFNHFQGGSIYWSPNTDAHQIWGGIRDTWAAQGWETGPLGYPVTDELTTPDGKGKYNHFQGGSIYWSPSTGAHKVQGEIRNYWARNGWEKSRFGFPVSEERLLNDGAIQQEFQGHALQWVPFKSGT</sequence>
<dbReference type="Pfam" id="PF08310">
    <property type="entry name" value="LGFP"/>
    <property type="match status" value="2"/>
</dbReference>
<gene>
    <name evidence="1" type="ORF">H0H28_07970</name>
</gene>
<evidence type="ECO:0000313" key="1">
    <source>
        <dbReference type="EMBL" id="MBA4505252.1"/>
    </source>
</evidence>
<evidence type="ECO:0008006" key="3">
    <source>
        <dbReference type="Google" id="ProtNLM"/>
    </source>
</evidence>
<protein>
    <recommendedName>
        <fullName evidence="3">LGFP repeat-containing protein</fullName>
    </recommendedName>
</protein>
<accession>A0A838WSC9</accession>
<name>A0A838WSC9_9CORY</name>
<keyword evidence="2" id="KW-1185">Reference proteome</keyword>
<dbReference type="AlphaFoldDB" id="A0A838WSC9"/>
<dbReference type="Proteomes" id="UP000580709">
    <property type="component" value="Unassembled WGS sequence"/>
</dbReference>